<comment type="similarity">
    <text evidence="1">Belongs to the disease resistance NB-LRR family.</text>
</comment>
<evidence type="ECO:0000256" key="3">
    <source>
        <dbReference type="ARBA" id="ARBA00022737"/>
    </source>
</evidence>
<dbReference type="InterPro" id="IPR002182">
    <property type="entry name" value="NB-ARC"/>
</dbReference>
<dbReference type="InterPro" id="IPR032675">
    <property type="entry name" value="LRR_dom_sf"/>
</dbReference>
<dbReference type="GO" id="GO:0043531">
    <property type="term" value="F:ADP binding"/>
    <property type="evidence" value="ECO:0007669"/>
    <property type="project" value="InterPro"/>
</dbReference>
<feature type="domain" description="NB-ARC" evidence="7">
    <location>
        <begin position="210"/>
        <end position="292"/>
    </location>
</feature>
<dbReference type="Gene3D" id="1.10.8.430">
    <property type="entry name" value="Helical domain of apoptotic protease-activating factors"/>
    <property type="match status" value="1"/>
</dbReference>
<feature type="domain" description="R13L1/DRL21-like LRR repeat region" evidence="10">
    <location>
        <begin position="600"/>
        <end position="699"/>
    </location>
</feature>
<dbReference type="AlphaFoldDB" id="A0A811RCN6"/>
<proteinExistence type="inferred from homology"/>
<keyword evidence="6" id="KW-0067">ATP-binding</keyword>
<protein>
    <submittedName>
        <fullName evidence="11">Uncharacterized protein</fullName>
    </submittedName>
</protein>
<keyword evidence="3" id="KW-0677">Repeat</keyword>
<reference evidence="11" key="1">
    <citation type="submission" date="2020-10" db="EMBL/GenBank/DDBJ databases">
        <authorList>
            <person name="Han B."/>
            <person name="Lu T."/>
            <person name="Zhao Q."/>
            <person name="Huang X."/>
            <person name="Zhao Y."/>
        </authorList>
    </citation>
    <scope>NUCLEOTIDE SEQUENCE</scope>
</reference>
<dbReference type="Proteomes" id="UP000604825">
    <property type="component" value="Unassembled WGS sequence"/>
</dbReference>
<organism evidence="11 12">
    <name type="scientific">Miscanthus lutarioriparius</name>
    <dbReference type="NCBI Taxonomy" id="422564"/>
    <lineage>
        <taxon>Eukaryota</taxon>
        <taxon>Viridiplantae</taxon>
        <taxon>Streptophyta</taxon>
        <taxon>Embryophyta</taxon>
        <taxon>Tracheophyta</taxon>
        <taxon>Spermatophyta</taxon>
        <taxon>Magnoliopsida</taxon>
        <taxon>Liliopsida</taxon>
        <taxon>Poales</taxon>
        <taxon>Poaceae</taxon>
        <taxon>PACMAD clade</taxon>
        <taxon>Panicoideae</taxon>
        <taxon>Andropogonodae</taxon>
        <taxon>Andropogoneae</taxon>
        <taxon>Saccharinae</taxon>
        <taxon>Miscanthus</taxon>
    </lineage>
</organism>
<dbReference type="GO" id="GO:0005524">
    <property type="term" value="F:ATP binding"/>
    <property type="evidence" value="ECO:0007669"/>
    <property type="project" value="UniProtKB-KW"/>
</dbReference>
<name>A0A811RCN6_9POAL</name>
<dbReference type="Pfam" id="PF23559">
    <property type="entry name" value="WHD_DRP"/>
    <property type="match status" value="1"/>
</dbReference>
<dbReference type="Gene3D" id="1.20.5.4130">
    <property type="match status" value="1"/>
</dbReference>
<evidence type="ECO:0000313" key="12">
    <source>
        <dbReference type="Proteomes" id="UP000604825"/>
    </source>
</evidence>
<dbReference type="InterPro" id="IPR041118">
    <property type="entry name" value="Rx_N"/>
</dbReference>
<dbReference type="Pfam" id="PF25019">
    <property type="entry name" value="LRR_R13L1-DRL21"/>
    <property type="match status" value="1"/>
</dbReference>
<dbReference type="Pfam" id="PF00931">
    <property type="entry name" value="NB-ARC"/>
    <property type="match status" value="1"/>
</dbReference>
<dbReference type="PANTHER" id="PTHR36766">
    <property type="entry name" value="PLANT BROAD-SPECTRUM MILDEW RESISTANCE PROTEIN RPW8"/>
    <property type="match status" value="1"/>
</dbReference>
<feature type="domain" description="Disease resistance N-terminal" evidence="8">
    <location>
        <begin position="31"/>
        <end position="97"/>
    </location>
</feature>
<dbReference type="PRINTS" id="PR00364">
    <property type="entry name" value="DISEASERSIST"/>
</dbReference>
<dbReference type="GO" id="GO:0006952">
    <property type="term" value="P:defense response"/>
    <property type="evidence" value="ECO:0007669"/>
    <property type="project" value="UniProtKB-KW"/>
</dbReference>
<evidence type="ECO:0000259" key="10">
    <source>
        <dbReference type="Pfam" id="PF25019"/>
    </source>
</evidence>
<evidence type="ECO:0000256" key="6">
    <source>
        <dbReference type="ARBA" id="ARBA00022840"/>
    </source>
</evidence>
<accession>A0A811RCN6</accession>
<evidence type="ECO:0000256" key="4">
    <source>
        <dbReference type="ARBA" id="ARBA00022741"/>
    </source>
</evidence>
<feature type="domain" description="Disease resistance protein winged helix" evidence="9">
    <location>
        <begin position="357"/>
        <end position="410"/>
    </location>
</feature>
<evidence type="ECO:0000256" key="2">
    <source>
        <dbReference type="ARBA" id="ARBA00022614"/>
    </source>
</evidence>
<dbReference type="InterPro" id="IPR056789">
    <property type="entry name" value="LRR_R13L1-DRL21"/>
</dbReference>
<evidence type="ECO:0000313" key="11">
    <source>
        <dbReference type="EMBL" id="CAD6267720.1"/>
    </source>
</evidence>
<dbReference type="Pfam" id="PF18052">
    <property type="entry name" value="Rx_N"/>
    <property type="match status" value="1"/>
</dbReference>
<dbReference type="SUPFAM" id="SSF52058">
    <property type="entry name" value="L domain-like"/>
    <property type="match status" value="1"/>
</dbReference>
<dbReference type="GO" id="GO:0051707">
    <property type="term" value="P:response to other organism"/>
    <property type="evidence" value="ECO:0007669"/>
    <property type="project" value="UniProtKB-ARBA"/>
</dbReference>
<keyword evidence="2" id="KW-0433">Leucine-rich repeat</keyword>
<evidence type="ECO:0000259" key="9">
    <source>
        <dbReference type="Pfam" id="PF23559"/>
    </source>
</evidence>
<dbReference type="InterPro" id="IPR058922">
    <property type="entry name" value="WHD_DRP"/>
</dbReference>
<comment type="caution">
    <text evidence="11">The sequence shown here is derived from an EMBL/GenBank/DDBJ whole genome shotgun (WGS) entry which is preliminary data.</text>
</comment>
<dbReference type="OrthoDB" id="785704at2759"/>
<dbReference type="InterPro" id="IPR042197">
    <property type="entry name" value="Apaf_helical"/>
</dbReference>
<dbReference type="Gene3D" id="3.80.10.10">
    <property type="entry name" value="Ribonuclease Inhibitor"/>
    <property type="match status" value="2"/>
</dbReference>
<dbReference type="PANTHER" id="PTHR36766:SF60">
    <property type="entry name" value="NB-ARC DOMAIN-CONTAINING PROTEIN"/>
    <property type="match status" value="1"/>
</dbReference>
<dbReference type="InterPro" id="IPR027417">
    <property type="entry name" value="P-loop_NTPase"/>
</dbReference>
<evidence type="ECO:0000256" key="5">
    <source>
        <dbReference type="ARBA" id="ARBA00022821"/>
    </source>
</evidence>
<gene>
    <name evidence="11" type="ORF">NCGR_LOCUS51025</name>
</gene>
<evidence type="ECO:0000259" key="8">
    <source>
        <dbReference type="Pfam" id="PF18052"/>
    </source>
</evidence>
<keyword evidence="5" id="KW-0611">Plant defense</keyword>
<evidence type="ECO:0000256" key="1">
    <source>
        <dbReference type="ARBA" id="ARBA00008894"/>
    </source>
</evidence>
<keyword evidence="4" id="KW-0547">Nucleotide-binding</keyword>
<dbReference type="SUPFAM" id="SSF52540">
    <property type="entry name" value="P-loop containing nucleoside triphosphate hydrolases"/>
    <property type="match status" value="1"/>
</dbReference>
<keyword evidence="12" id="KW-1185">Reference proteome</keyword>
<dbReference type="EMBL" id="CAJGYO010000014">
    <property type="protein sequence ID" value="CAD6267720.1"/>
    <property type="molecule type" value="Genomic_DNA"/>
</dbReference>
<dbReference type="Gene3D" id="3.40.50.300">
    <property type="entry name" value="P-loop containing nucleotide triphosphate hydrolases"/>
    <property type="match status" value="2"/>
</dbReference>
<sequence length="935" mass="105133">MAEVALAGLRLAISPILNKLLANASTYLGVNMANELHELETSIMPQFNLVIEAAETSPHRRNLEAWLGQLKEALYTAEDLLDEHEYSVLRHKPKNGNDDRSPAGLNELKSTLAKAKDFRQLLGLPALGCIRDVATAAVPLTTSLPPPKVFGRDSDRNHIIDLLTNKDNSAGYSGVAIVAHGGAGKSTLAQYVYSNDRVKKHFDVRMWCKLSDMLQQSEKFLLVLDDVWFQESADEIEWQQLLAPLVSQRVGSKVLVTSRRDTFPVALCCKHVVHLEILEDTEFLKLFKYHSFSGAEIRDEHLRAELDGIAVKIAKQLGQSPLAAQVLGSQLSRNKDLTTWKDALKLKRAQESSIVDLFPKGHKYSVDELLYLWIAEGLVDSRNQDKRMDDIGRDYINEMVSCSFFQTSESLYEELSREDCFRLEDDNVTEIPCAIRHLSVRVESMKKRKQSICKIQNLRTVICIDPLVDNVSDIFHEVLQNLKKLRVLYLCSYDGRKLPQSVADLKHLRYLNLIRTSISELPGSLSTLYHLQILLFNFKVKSLPDKICNLSNLQHLGAYLDEYYGYPVEEGAPPIPYMGKLISLQGLQKFSVLRLKGYGLGQLRDINNLGGILSITNLENATGKVEALESKLHQKRHLEGLRLNWSFDNDLHGEDSSHLDVFEGLMPPPGLKFLLIWGYKSSAYPSWLLDGKQMKTDNLASRLALIWELDSESSSRIKKTILEEHSYLKQMMPLMDTDVAEHLRVIESSLAGGRDEAFVKENIIKAWIHCQEQRIKLLYRNSLGTQFVPPSTLCELRLCNCSITDWALTICLGGLSSLNRLQLQGIMSLTTLPSEAVFQHLKTLHSLVILECWCIRSLGGINGAASILSVNLSSCPSLGLAHGVESMPLSLEELDVSNCMLASETVYDCKSSVRGWSSYLHEDTRTKSFARFVHA</sequence>
<evidence type="ECO:0000259" key="7">
    <source>
        <dbReference type="Pfam" id="PF00931"/>
    </source>
</evidence>